<dbReference type="PANTHER" id="PTHR46268">
    <property type="entry name" value="STRESS RESPONSE PROTEIN NHAX"/>
    <property type="match status" value="1"/>
</dbReference>
<evidence type="ECO:0000256" key="1">
    <source>
        <dbReference type="ARBA" id="ARBA00008791"/>
    </source>
</evidence>
<dbReference type="CDD" id="cd00293">
    <property type="entry name" value="USP-like"/>
    <property type="match status" value="1"/>
</dbReference>
<dbReference type="RefSeq" id="WP_132691207.1">
    <property type="nucleotide sequence ID" value="NZ_SKBU01000015.1"/>
</dbReference>
<dbReference type="PRINTS" id="PR01438">
    <property type="entry name" value="UNVRSLSTRESS"/>
</dbReference>
<comment type="caution">
    <text evidence="3">The sequence shown here is derived from an EMBL/GenBank/DDBJ whole genome shotgun (WGS) entry which is preliminary data.</text>
</comment>
<evidence type="ECO:0000313" key="3">
    <source>
        <dbReference type="EMBL" id="TCJ16906.1"/>
    </source>
</evidence>
<protein>
    <submittedName>
        <fullName evidence="3">Universal stress protein</fullName>
    </submittedName>
</protein>
<dbReference type="SUPFAM" id="SSF52402">
    <property type="entry name" value="Adenine nucleotide alpha hydrolases-like"/>
    <property type="match status" value="1"/>
</dbReference>
<evidence type="ECO:0000313" key="4">
    <source>
        <dbReference type="Proteomes" id="UP000295244"/>
    </source>
</evidence>
<proteinExistence type="inferred from homology"/>
<dbReference type="EMBL" id="SKBU01000015">
    <property type="protein sequence ID" value="TCJ16906.1"/>
    <property type="molecule type" value="Genomic_DNA"/>
</dbReference>
<name>A0A4R1BI00_9ACTN</name>
<dbReference type="Pfam" id="PF00582">
    <property type="entry name" value="Usp"/>
    <property type="match status" value="1"/>
</dbReference>
<dbReference type="AlphaFoldDB" id="A0A4R1BI00"/>
<organism evidence="3 4">
    <name type="scientific">Rubrobacter taiwanensis</name>
    <dbReference type="NCBI Taxonomy" id="185139"/>
    <lineage>
        <taxon>Bacteria</taxon>
        <taxon>Bacillati</taxon>
        <taxon>Actinomycetota</taxon>
        <taxon>Rubrobacteria</taxon>
        <taxon>Rubrobacterales</taxon>
        <taxon>Rubrobacteraceae</taxon>
        <taxon>Rubrobacter</taxon>
    </lineage>
</organism>
<accession>A0A4R1BI00</accession>
<keyword evidence="4" id="KW-1185">Reference proteome</keyword>
<dbReference type="InterPro" id="IPR006016">
    <property type="entry name" value="UspA"/>
</dbReference>
<gene>
    <name evidence="3" type="ORF">E0L93_09390</name>
</gene>
<dbReference type="PANTHER" id="PTHR46268:SF6">
    <property type="entry name" value="UNIVERSAL STRESS PROTEIN UP12"/>
    <property type="match status" value="1"/>
</dbReference>
<dbReference type="Gene3D" id="3.40.50.620">
    <property type="entry name" value="HUPs"/>
    <property type="match status" value="1"/>
</dbReference>
<feature type="domain" description="UspA" evidence="2">
    <location>
        <begin position="7"/>
        <end position="141"/>
    </location>
</feature>
<sequence>MSIFPTKILLATDGSADAELAAHTAVELANATGSELHVAYVEPALPMIAGFAEADEERIGPESRRLLDEQVRRIEAAGGTVARAHLDLGRPDERIVRLAEEIGAGLIVMGSRGLGGMRRVLLGSISDSVVRHAHCPVLVVRGGESGPGPR</sequence>
<evidence type="ECO:0000259" key="2">
    <source>
        <dbReference type="Pfam" id="PF00582"/>
    </source>
</evidence>
<dbReference type="Proteomes" id="UP000295244">
    <property type="component" value="Unassembled WGS sequence"/>
</dbReference>
<comment type="similarity">
    <text evidence="1">Belongs to the universal stress protein A family.</text>
</comment>
<reference evidence="3 4" key="1">
    <citation type="submission" date="2019-03" db="EMBL/GenBank/DDBJ databases">
        <title>Whole genome sequence of a novel Rubrobacter taiwanensis strain, isolated from Yellowstone National Park.</title>
        <authorList>
            <person name="Freed S."/>
            <person name="Ramaley R.F."/>
            <person name="Kyndt J.A."/>
        </authorList>
    </citation>
    <scope>NUCLEOTIDE SEQUENCE [LARGE SCALE GENOMIC DNA]</scope>
    <source>
        <strain evidence="3 4">Yellowstone</strain>
    </source>
</reference>
<dbReference type="OrthoDB" id="3404132at2"/>
<dbReference type="InterPro" id="IPR006015">
    <property type="entry name" value="Universal_stress_UspA"/>
</dbReference>
<dbReference type="InterPro" id="IPR014729">
    <property type="entry name" value="Rossmann-like_a/b/a_fold"/>
</dbReference>